<dbReference type="PROSITE" id="PS50026">
    <property type="entry name" value="EGF_3"/>
    <property type="match status" value="2"/>
</dbReference>
<reference evidence="5" key="1">
    <citation type="submission" date="2022-11" db="UniProtKB">
        <authorList>
            <consortium name="WormBaseParasite"/>
        </authorList>
    </citation>
    <scope>IDENTIFICATION</scope>
</reference>
<feature type="disulfide bond" evidence="1">
    <location>
        <begin position="76"/>
        <end position="85"/>
    </location>
</feature>
<dbReference type="PANTHER" id="PTHR24044:SF420">
    <property type="entry name" value="DELTA AND NOTCH-LIKE EPIDERMAL GROWTH FACTOR-RELATED RECEPTOR ISOFORM X1"/>
    <property type="match status" value="1"/>
</dbReference>
<keyword evidence="1" id="KW-0245">EGF-like domain</keyword>
<evidence type="ECO:0000313" key="4">
    <source>
        <dbReference type="Proteomes" id="UP000887566"/>
    </source>
</evidence>
<protein>
    <submittedName>
        <fullName evidence="5">EGF-like domain-containing protein</fullName>
    </submittedName>
</protein>
<evidence type="ECO:0000259" key="3">
    <source>
        <dbReference type="PROSITE" id="PS50026"/>
    </source>
</evidence>
<evidence type="ECO:0000256" key="2">
    <source>
        <dbReference type="SAM" id="Phobius"/>
    </source>
</evidence>
<feature type="domain" description="EGF-like" evidence="3">
    <location>
        <begin position="44"/>
        <end position="86"/>
    </location>
</feature>
<dbReference type="Gene3D" id="2.10.25.10">
    <property type="entry name" value="Laminin"/>
    <property type="match status" value="3"/>
</dbReference>
<keyword evidence="4" id="KW-1185">Reference proteome</keyword>
<dbReference type="Proteomes" id="UP000887566">
    <property type="component" value="Unplaced"/>
</dbReference>
<keyword evidence="1" id="KW-1015">Disulfide bond</keyword>
<name>A0A914UJG4_9BILA</name>
<dbReference type="GO" id="GO:0005112">
    <property type="term" value="F:Notch binding"/>
    <property type="evidence" value="ECO:0007669"/>
    <property type="project" value="TreeGrafter"/>
</dbReference>
<feature type="disulfide bond" evidence="1">
    <location>
        <begin position="164"/>
        <end position="173"/>
    </location>
</feature>
<keyword evidence="2" id="KW-0472">Membrane</keyword>
<accession>A0A914UJG4</accession>
<feature type="transmembrane region" description="Helical" evidence="2">
    <location>
        <begin position="211"/>
        <end position="239"/>
    </location>
</feature>
<dbReference type="PROSITE" id="PS01186">
    <property type="entry name" value="EGF_2"/>
    <property type="match status" value="1"/>
</dbReference>
<dbReference type="WBParaSite" id="PSAMB.scaffold10384size4115.g33255.t1">
    <property type="protein sequence ID" value="PSAMB.scaffold10384size4115.g33255.t1"/>
    <property type="gene ID" value="PSAMB.scaffold10384size4115.g33255"/>
</dbReference>
<comment type="caution">
    <text evidence="1">Lacks conserved residue(s) required for the propagation of feature annotation.</text>
</comment>
<dbReference type="InterPro" id="IPR050906">
    <property type="entry name" value="Notch_signaling"/>
</dbReference>
<dbReference type="InterPro" id="IPR000742">
    <property type="entry name" value="EGF"/>
</dbReference>
<proteinExistence type="predicted"/>
<dbReference type="PROSITE" id="PS00022">
    <property type="entry name" value="EGF_1"/>
    <property type="match status" value="2"/>
</dbReference>
<dbReference type="AlphaFoldDB" id="A0A914UJG4"/>
<keyword evidence="2" id="KW-1133">Transmembrane helix</keyword>
<dbReference type="PANTHER" id="PTHR24044">
    <property type="entry name" value="NOTCH LIGAND FAMILY MEMBER"/>
    <property type="match status" value="1"/>
</dbReference>
<feature type="domain" description="EGF-like" evidence="3">
    <location>
        <begin position="138"/>
        <end position="174"/>
    </location>
</feature>
<organism evidence="4 5">
    <name type="scientific">Plectus sambesii</name>
    <dbReference type="NCBI Taxonomy" id="2011161"/>
    <lineage>
        <taxon>Eukaryota</taxon>
        <taxon>Metazoa</taxon>
        <taxon>Ecdysozoa</taxon>
        <taxon>Nematoda</taxon>
        <taxon>Chromadorea</taxon>
        <taxon>Plectida</taxon>
        <taxon>Plectina</taxon>
        <taxon>Plectoidea</taxon>
        <taxon>Plectidae</taxon>
        <taxon>Plectus</taxon>
    </lineage>
</organism>
<keyword evidence="2" id="KW-0812">Transmembrane</keyword>
<evidence type="ECO:0000313" key="5">
    <source>
        <dbReference type="WBParaSite" id="PSAMB.scaffold10384size4115.g33255.t1"/>
    </source>
</evidence>
<evidence type="ECO:0000256" key="1">
    <source>
        <dbReference type="PROSITE-ProRule" id="PRU00076"/>
    </source>
</evidence>
<sequence length="274" mass="30471">MANRSSLIQAASVENSTQFEDIRLECKNNNTPVTTGCICPKPWIGPNCNETACVHGQLADQENQSVSSNINHYCQCNAGWTGELCDIRLAKKCSGRGILINSTCICNQFYAGESCNLVVKCNNGDHLNGLCTCHNGWTGDFCDKIICQQNGTLNVAANNTVCVCHPQYTGQFCDSCLFNNTASYPECQELFLPTSTTHIGHHAIDFLKQEVFLSLTVATILIGIIMIFIVALMCVFFGLTKRQTRIARQVEIDQREEVRMQLKAKKAEDDRYYN</sequence>